<dbReference type="EMBL" id="KN822037">
    <property type="protein sequence ID" value="KIM63156.1"/>
    <property type="molecule type" value="Genomic_DNA"/>
</dbReference>
<evidence type="ECO:0000313" key="3">
    <source>
        <dbReference type="Proteomes" id="UP000053989"/>
    </source>
</evidence>
<sequence>MDFGCSLPKQSWAWRRIVRNESPLAKPPPVALHRPMNRAIRWHPRCTDTLQPITERSIARSRGPYASHRGGRFAGKADTTAPQCMWRSG</sequence>
<dbReference type="AlphaFoldDB" id="A0A0C3E572"/>
<organism evidence="2 3">
    <name type="scientific">Scleroderma citrinum Foug A</name>
    <dbReference type="NCBI Taxonomy" id="1036808"/>
    <lineage>
        <taxon>Eukaryota</taxon>
        <taxon>Fungi</taxon>
        <taxon>Dikarya</taxon>
        <taxon>Basidiomycota</taxon>
        <taxon>Agaricomycotina</taxon>
        <taxon>Agaricomycetes</taxon>
        <taxon>Agaricomycetidae</taxon>
        <taxon>Boletales</taxon>
        <taxon>Sclerodermatineae</taxon>
        <taxon>Sclerodermataceae</taxon>
        <taxon>Scleroderma</taxon>
    </lineage>
</organism>
<reference evidence="3" key="2">
    <citation type="submission" date="2015-01" db="EMBL/GenBank/DDBJ databases">
        <title>Evolutionary Origins and Diversification of the Mycorrhizal Mutualists.</title>
        <authorList>
            <consortium name="DOE Joint Genome Institute"/>
            <consortium name="Mycorrhizal Genomics Consortium"/>
            <person name="Kohler A."/>
            <person name="Kuo A."/>
            <person name="Nagy L.G."/>
            <person name="Floudas D."/>
            <person name="Copeland A."/>
            <person name="Barry K.W."/>
            <person name="Cichocki N."/>
            <person name="Veneault-Fourrey C."/>
            <person name="LaButti K."/>
            <person name="Lindquist E.A."/>
            <person name="Lipzen A."/>
            <person name="Lundell T."/>
            <person name="Morin E."/>
            <person name="Murat C."/>
            <person name="Riley R."/>
            <person name="Ohm R."/>
            <person name="Sun H."/>
            <person name="Tunlid A."/>
            <person name="Henrissat B."/>
            <person name="Grigoriev I.V."/>
            <person name="Hibbett D.S."/>
            <person name="Martin F."/>
        </authorList>
    </citation>
    <scope>NUCLEOTIDE SEQUENCE [LARGE SCALE GENOMIC DNA]</scope>
    <source>
        <strain evidence="3">Foug A</strain>
    </source>
</reference>
<dbReference type="HOGENOM" id="CLU_2456083_0_0_1"/>
<reference evidence="2 3" key="1">
    <citation type="submission" date="2014-04" db="EMBL/GenBank/DDBJ databases">
        <authorList>
            <consortium name="DOE Joint Genome Institute"/>
            <person name="Kuo A."/>
            <person name="Kohler A."/>
            <person name="Nagy L.G."/>
            <person name="Floudas D."/>
            <person name="Copeland A."/>
            <person name="Barry K.W."/>
            <person name="Cichocki N."/>
            <person name="Veneault-Fourrey C."/>
            <person name="LaButti K."/>
            <person name="Lindquist E.A."/>
            <person name="Lipzen A."/>
            <person name="Lundell T."/>
            <person name="Morin E."/>
            <person name="Murat C."/>
            <person name="Sun H."/>
            <person name="Tunlid A."/>
            <person name="Henrissat B."/>
            <person name="Grigoriev I.V."/>
            <person name="Hibbett D.S."/>
            <person name="Martin F."/>
            <person name="Nordberg H.P."/>
            <person name="Cantor M.N."/>
            <person name="Hua S.X."/>
        </authorList>
    </citation>
    <scope>NUCLEOTIDE SEQUENCE [LARGE SCALE GENOMIC DNA]</scope>
    <source>
        <strain evidence="2 3">Foug A</strain>
    </source>
</reference>
<keyword evidence="3" id="KW-1185">Reference proteome</keyword>
<protein>
    <submittedName>
        <fullName evidence="2">Uncharacterized protein</fullName>
    </submittedName>
</protein>
<dbReference type="InParanoid" id="A0A0C3E572"/>
<feature type="region of interest" description="Disordered" evidence="1">
    <location>
        <begin position="52"/>
        <end position="89"/>
    </location>
</feature>
<name>A0A0C3E572_9AGAM</name>
<gene>
    <name evidence="2" type="ORF">SCLCIDRAFT_769809</name>
</gene>
<proteinExistence type="predicted"/>
<evidence type="ECO:0000313" key="2">
    <source>
        <dbReference type="EMBL" id="KIM63156.1"/>
    </source>
</evidence>
<dbReference type="Proteomes" id="UP000053989">
    <property type="component" value="Unassembled WGS sequence"/>
</dbReference>
<accession>A0A0C3E572</accession>
<evidence type="ECO:0000256" key="1">
    <source>
        <dbReference type="SAM" id="MobiDB-lite"/>
    </source>
</evidence>